<protein>
    <submittedName>
        <fullName evidence="1">Uncharacterized protein</fullName>
    </submittedName>
</protein>
<dbReference type="InterPro" id="IPR011042">
    <property type="entry name" value="6-blade_b-propeller_TolB-like"/>
</dbReference>
<dbReference type="SMART" id="SM00135">
    <property type="entry name" value="LY"/>
    <property type="match status" value="4"/>
</dbReference>
<dbReference type="Proteomes" id="UP000078224">
    <property type="component" value="Unassembled WGS sequence"/>
</dbReference>
<organism evidence="1 2">
    <name type="scientific">Providencia heimbachae ATCC 35613</name>
    <dbReference type="NCBI Taxonomy" id="1354272"/>
    <lineage>
        <taxon>Bacteria</taxon>
        <taxon>Pseudomonadati</taxon>
        <taxon>Pseudomonadota</taxon>
        <taxon>Gammaproteobacteria</taxon>
        <taxon>Enterobacterales</taxon>
        <taxon>Morganellaceae</taxon>
        <taxon>Providencia</taxon>
    </lineage>
</organism>
<gene>
    <name evidence="1" type="ORF">M998_3410</name>
</gene>
<dbReference type="InterPro" id="IPR050778">
    <property type="entry name" value="Cueball_EGF_LRP_Nidogen"/>
</dbReference>
<dbReference type="PANTHER" id="PTHR46513:SF44">
    <property type="entry name" value="LDL RECEPTOR RELATED PROTEIN 4"/>
    <property type="match status" value="1"/>
</dbReference>
<dbReference type="EMBL" id="LXEW01000048">
    <property type="protein sequence ID" value="OAT47984.1"/>
    <property type="molecule type" value="Genomic_DNA"/>
</dbReference>
<dbReference type="InterPro" id="IPR000033">
    <property type="entry name" value="LDLR_classB_rpt"/>
</dbReference>
<sequence>MTKNTATSYPYLLLLDVINPAITQLNKANFATVNIIDDLGGTPDGIAVDHINHLIYWSNMGDDFEADDGSINVMSFEGSGRRMLIGHGQVRTPKQLLLDSDNARLYWCDREGGKVCSCRTDGSDLQTHVERPRGGADRVDISNQCVGIALDEDKKWLYWTQKGPSKGNKGQLFRVPLVMPPHELASDREDIQLLLDKLPEPIDLLLDQDARILYWTDRGAEPNGNSLNSASVVDDGLIDYRVISRGFKETIGLDYDKTENIMYVADLNGGIYRVTLIDGKWKKIHQGKGYTGIALFSGS</sequence>
<comment type="caution">
    <text evidence="1">The sequence shown here is derived from an EMBL/GenBank/DDBJ whole genome shotgun (WGS) entry which is preliminary data.</text>
</comment>
<dbReference type="Gene3D" id="2.120.10.30">
    <property type="entry name" value="TolB, C-terminal domain"/>
    <property type="match status" value="2"/>
</dbReference>
<proteinExistence type="predicted"/>
<dbReference type="RefSeq" id="WP_068445533.1">
    <property type="nucleotide sequence ID" value="NZ_LXEW01000048.1"/>
</dbReference>
<name>A0A1B7JK16_9GAMM</name>
<dbReference type="PANTHER" id="PTHR46513">
    <property type="entry name" value="VITELLOGENIN RECEPTOR-LIKE PROTEIN-RELATED-RELATED"/>
    <property type="match status" value="1"/>
</dbReference>
<reference evidence="1 2" key="1">
    <citation type="submission" date="2016-04" db="EMBL/GenBank/DDBJ databases">
        <title>ATOL: Assembling a taxonomically balanced genome-scale reconstruction of the evolutionary history of the Enterobacteriaceae.</title>
        <authorList>
            <person name="Plunkett G.III."/>
            <person name="Neeno-Eckwall E.C."/>
            <person name="Glasner J.D."/>
            <person name="Perna N.T."/>
        </authorList>
    </citation>
    <scope>NUCLEOTIDE SEQUENCE [LARGE SCALE GENOMIC DNA]</scope>
    <source>
        <strain evidence="1 2">ATCC 35613</strain>
    </source>
</reference>
<dbReference type="OrthoDB" id="111868at2"/>
<dbReference type="AlphaFoldDB" id="A0A1B7JK16"/>
<accession>A0A1B7JK16</accession>
<dbReference type="PATRIC" id="fig|1354272.4.peg.3489"/>
<keyword evidence="2" id="KW-1185">Reference proteome</keyword>
<evidence type="ECO:0000313" key="2">
    <source>
        <dbReference type="Proteomes" id="UP000078224"/>
    </source>
</evidence>
<evidence type="ECO:0000313" key="1">
    <source>
        <dbReference type="EMBL" id="OAT47984.1"/>
    </source>
</evidence>
<dbReference type="SUPFAM" id="SSF63825">
    <property type="entry name" value="YWTD domain"/>
    <property type="match status" value="1"/>
</dbReference>